<dbReference type="AlphaFoldDB" id="W9Y2H7"/>
<dbReference type="OrthoDB" id="10558744at2759"/>
<feature type="region of interest" description="Disordered" evidence="1">
    <location>
        <begin position="56"/>
        <end position="98"/>
    </location>
</feature>
<feature type="compositionally biased region" description="Basic and acidic residues" evidence="1">
    <location>
        <begin position="224"/>
        <end position="238"/>
    </location>
</feature>
<dbReference type="HOGENOM" id="CLU_1165702_0_0_1"/>
<keyword evidence="3" id="KW-1185">Reference proteome</keyword>
<proteinExistence type="predicted"/>
<name>W9Y2H7_9EURO</name>
<feature type="region of interest" description="Disordered" evidence="1">
    <location>
        <begin position="129"/>
        <end position="161"/>
    </location>
</feature>
<evidence type="ECO:0000313" key="3">
    <source>
        <dbReference type="Proteomes" id="UP000019478"/>
    </source>
</evidence>
<dbReference type="EMBL" id="AMGY01000003">
    <property type="protein sequence ID" value="EXJ87007.1"/>
    <property type="molecule type" value="Genomic_DNA"/>
</dbReference>
<evidence type="ECO:0000256" key="1">
    <source>
        <dbReference type="SAM" id="MobiDB-lite"/>
    </source>
</evidence>
<reference evidence="2 3" key="1">
    <citation type="submission" date="2013-03" db="EMBL/GenBank/DDBJ databases">
        <title>The Genome Sequence of Capronia epimyces CBS 606.96.</title>
        <authorList>
            <consortium name="The Broad Institute Genomics Platform"/>
            <person name="Cuomo C."/>
            <person name="de Hoog S."/>
            <person name="Gorbushina A."/>
            <person name="Walker B."/>
            <person name="Young S.K."/>
            <person name="Zeng Q."/>
            <person name="Gargeya S."/>
            <person name="Fitzgerald M."/>
            <person name="Haas B."/>
            <person name="Abouelleil A."/>
            <person name="Allen A.W."/>
            <person name="Alvarado L."/>
            <person name="Arachchi H.M."/>
            <person name="Berlin A.M."/>
            <person name="Chapman S.B."/>
            <person name="Gainer-Dewar J."/>
            <person name="Goldberg J."/>
            <person name="Griggs A."/>
            <person name="Gujja S."/>
            <person name="Hansen M."/>
            <person name="Howarth C."/>
            <person name="Imamovic A."/>
            <person name="Ireland A."/>
            <person name="Larimer J."/>
            <person name="McCowan C."/>
            <person name="Murphy C."/>
            <person name="Pearson M."/>
            <person name="Poon T.W."/>
            <person name="Priest M."/>
            <person name="Roberts A."/>
            <person name="Saif S."/>
            <person name="Shea T."/>
            <person name="Sisk P."/>
            <person name="Sykes S."/>
            <person name="Wortman J."/>
            <person name="Nusbaum C."/>
            <person name="Birren B."/>
        </authorList>
    </citation>
    <scope>NUCLEOTIDE SEQUENCE [LARGE SCALE GENOMIC DNA]</scope>
    <source>
        <strain evidence="2 3">CBS 606.96</strain>
    </source>
</reference>
<accession>W9Y2H7</accession>
<organism evidence="2 3">
    <name type="scientific">Capronia epimyces CBS 606.96</name>
    <dbReference type="NCBI Taxonomy" id="1182542"/>
    <lineage>
        <taxon>Eukaryota</taxon>
        <taxon>Fungi</taxon>
        <taxon>Dikarya</taxon>
        <taxon>Ascomycota</taxon>
        <taxon>Pezizomycotina</taxon>
        <taxon>Eurotiomycetes</taxon>
        <taxon>Chaetothyriomycetidae</taxon>
        <taxon>Chaetothyriales</taxon>
        <taxon>Herpotrichiellaceae</taxon>
        <taxon>Capronia</taxon>
    </lineage>
</organism>
<feature type="compositionally biased region" description="Low complexity" evidence="1">
    <location>
        <begin position="70"/>
        <end position="86"/>
    </location>
</feature>
<gene>
    <name evidence="2" type="ORF">A1O3_03964</name>
</gene>
<dbReference type="GeneID" id="19168086"/>
<dbReference type="RefSeq" id="XP_007732286.1">
    <property type="nucleotide sequence ID" value="XM_007734096.1"/>
</dbReference>
<feature type="region of interest" description="Disordered" evidence="1">
    <location>
        <begin position="216"/>
        <end position="238"/>
    </location>
</feature>
<sequence>MALKAEQNWEGLAMQADEDVAALPAILPEESDEDLEKWRKIIHLYKAQHVVYDKDADQWAPKRAVKRSASEPAPGPSEGAPGSSSALPQTGTSRDIRRLPLAIQEQSFLAGNFRAEETPIVQGLVSSQRRGLRSDSTKPGALKRKHELLEDESDTMSKRQEVVDPRLDVATREDEGNAAINEALSAHAELAAVDPQKAGAILKRFKDDCKRGLGVYQHQQTKAAAKERRERATSERPA</sequence>
<dbReference type="Proteomes" id="UP000019478">
    <property type="component" value="Unassembled WGS sequence"/>
</dbReference>
<comment type="caution">
    <text evidence="2">The sequence shown here is derived from an EMBL/GenBank/DDBJ whole genome shotgun (WGS) entry which is preliminary data.</text>
</comment>
<evidence type="ECO:0000313" key="2">
    <source>
        <dbReference type="EMBL" id="EXJ87007.1"/>
    </source>
</evidence>
<protein>
    <submittedName>
        <fullName evidence="2">Uncharacterized protein</fullName>
    </submittedName>
</protein>